<name>A0ABW0M5P5_9BURK</name>
<comment type="caution">
    <text evidence="13">The sequence shown here is derived from an EMBL/GenBank/DDBJ whole genome shotgun (WGS) entry which is preliminary data.</text>
</comment>
<dbReference type="PANTHER" id="PTHR43221">
    <property type="entry name" value="PROTEASE HTPX"/>
    <property type="match status" value="1"/>
</dbReference>
<organism evidence="13 14">
    <name type="scientific">Paraherbaspirillum soli</name>
    <dbReference type="NCBI Taxonomy" id="631222"/>
    <lineage>
        <taxon>Bacteria</taxon>
        <taxon>Pseudomonadati</taxon>
        <taxon>Pseudomonadota</taxon>
        <taxon>Betaproteobacteria</taxon>
        <taxon>Burkholderiales</taxon>
        <taxon>Oxalobacteraceae</taxon>
        <taxon>Paraherbaspirillum</taxon>
    </lineage>
</organism>
<evidence type="ECO:0000256" key="8">
    <source>
        <dbReference type="ARBA" id="ARBA00022989"/>
    </source>
</evidence>
<evidence type="ECO:0000313" key="14">
    <source>
        <dbReference type="Proteomes" id="UP001596045"/>
    </source>
</evidence>
<feature type="transmembrane region" description="Helical" evidence="11">
    <location>
        <begin position="183"/>
        <end position="205"/>
    </location>
</feature>
<accession>A0ABW0M5P5</accession>
<dbReference type="EMBL" id="JBHSMT010000008">
    <property type="protein sequence ID" value="MFC5473109.1"/>
    <property type="molecule type" value="Genomic_DNA"/>
</dbReference>
<feature type="domain" description="Peptidase M48" evidence="12">
    <location>
        <begin position="106"/>
        <end position="334"/>
    </location>
</feature>
<feature type="transmembrane region" description="Helical" evidence="11">
    <location>
        <begin position="225"/>
        <end position="248"/>
    </location>
</feature>
<evidence type="ECO:0000256" key="4">
    <source>
        <dbReference type="ARBA" id="ARBA00022692"/>
    </source>
</evidence>
<dbReference type="Gene3D" id="3.30.2010.10">
    <property type="entry name" value="Metalloproteases ('zincins'), catalytic domain"/>
    <property type="match status" value="1"/>
</dbReference>
<dbReference type="CDD" id="cd07340">
    <property type="entry name" value="M48B_Htpx_like"/>
    <property type="match status" value="1"/>
</dbReference>
<dbReference type="InterPro" id="IPR001915">
    <property type="entry name" value="Peptidase_M48"/>
</dbReference>
<keyword evidence="14" id="KW-1185">Reference proteome</keyword>
<evidence type="ECO:0000256" key="7">
    <source>
        <dbReference type="ARBA" id="ARBA00022833"/>
    </source>
</evidence>
<dbReference type="InterPro" id="IPR050083">
    <property type="entry name" value="HtpX_protease"/>
</dbReference>
<keyword evidence="8 11" id="KW-1133">Transmembrane helix</keyword>
<comment type="cofactor">
    <cofactor evidence="1">
        <name>Zn(2+)</name>
        <dbReference type="ChEBI" id="CHEBI:29105"/>
    </cofactor>
</comment>
<gene>
    <name evidence="13" type="ORF">ACFPM8_03985</name>
</gene>
<keyword evidence="9" id="KW-0482">Metalloprotease</keyword>
<proteinExistence type="predicted"/>
<evidence type="ECO:0000259" key="12">
    <source>
        <dbReference type="Pfam" id="PF01435"/>
    </source>
</evidence>
<keyword evidence="10 11" id="KW-0472">Membrane</keyword>
<evidence type="ECO:0000256" key="2">
    <source>
        <dbReference type="ARBA" id="ARBA00022475"/>
    </source>
</evidence>
<keyword evidence="3" id="KW-0645">Protease</keyword>
<keyword evidence="5" id="KW-0479">Metal-binding</keyword>
<keyword evidence="6" id="KW-0378">Hydrolase</keyword>
<dbReference type="Proteomes" id="UP001596045">
    <property type="component" value="Unassembled WGS sequence"/>
</dbReference>
<evidence type="ECO:0000313" key="13">
    <source>
        <dbReference type="EMBL" id="MFC5473109.1"/>
    </source>
</evidence>
<dbReference type="Pfam" id="PF01435">
    <property type="entry name" value="Peptidase_M48"/>
    <property type="match status" value="1"/>
</dbReference>
<reference evidence="14" key="1">
    <citation type="journal article" date="2019" name="Int. J. Syst. Evol. Microbiol.">
        <title>The Global Catalogue of Microorganisms (GCM) 10K type strain sequencing project: providing services to taxonomists for standard genome sequencing and annotation.</title>
        <authorList>
            <consortium name="The Broad Institute Genomics Platform"/>
            <consortium name="The Broad Institute Genome Sequencing Center for Infectious Disease"/>
            <person name="Wu L."/>
            <person name="Ma J."/>
        </authorList>
    </citation>
    <scope>NUCLEOTIDE SEQUENCE [LARGE SCALE GENOMIC DNA]</scope>
    <source>
        <strain evidence="14">JCM 17066</strain>
    </source>
</reference>
<evidence type="ECO:0000256" key="1">
    <source>
        <dbReference type="ARBA" id="ARBA00001947"/>
    </source>
</evidence>
<feature type="transmembrane region" description="Helical" evidence="11">
    <location>
        <begin position="57"/>
        <end position="76"/>
    </location>
</feature>
<keyword evidence="4 11" id="KW-0812">Transmembrane</keyword>
<evidence type="ECO:0000256" key="3">
    <source>
        <dbReference type="ARBA" id="ARBA00022670"/>
    </source>
</evidence>
<evidence type="ECO:0000256" key="10">
    <source>
        <dbReference type="ARBA" id="ARBA00023136"/>
    </source>
</evidence>
<evidence type="ECO:0000256" key="9">
    <source>
        <dbReference type="ARBA" id="ARBA00023049"/>
    </source>
</evidence>
<dbReference type="PANTHER" id="PTHR43221:SF2">
    <property type="entry name" value="PROTEASE HTPX HOMOLOG"/>
    <property type="match status" value="1"/>
</dbReference>
<keyword evidence="7" id="KW-0862">Zinc</keyword>
<evidence type="ECO:0000256" key="6">
    <source>
        <dbReference type="ARBA" id="ARBA00022801"/>
    </source>
</evidence>
<sequence length="664" mass="70525">MTFFEQQDRARQHTKKLVFLFALAVIAIVAAVNLVVALAWTVNSGTHHGVAHHYPKGFFAINTLITLMVIGGGTLYQMFQLREGGDAVAEMAGGRLVERDSTDLLERRLLNVVDEMALASGVACPKVYLLDDEDAINAFAAGYRPDQAVVAVTRGTLTRLTRDELQGVVGHEFSHILNGDMRLNIQLIGVLFGIQMIASCGQYLMDSDTRTSRRDRDSKGNSDSLLWFAVGVGLFAIGYIGIFFGRLIKAAVSRQREFLADASSHQFTRNPDGIGGALRKIGGLSRGKKLGSQINHPNAEQLSHLFLGTARPSFLSGWFATHPPLEERLKRIYGRNMPPLDAPELEQPAAEPGERQADLPFTAAGFAGAGGAAAFSAPTPVAAVGAGTPSLEFGNSHGTAAKLPSQLDGAARDPVAACAVVYALLLADGAKRDPQLALLNAEVPQQSALTVLLAESIAQLPRSARLPLVDLATPALRQLTPAGREQLLARVERLIAAGGRITLAEFVLQTILLHRLAPQGGRPTPITFDQLSDLSDDVAVLLSLVVHVAVPAATPNAYEARAAAFQRGTAACPGLGLSATHFRSGAELGFPRLRQALENANQLAPLAKPQLVKALLAVTDGACNTSALSIASADLLRALCAGLEAPLPPLVAAAYSDYPWQFDN</sequence>
<evidence type="ECO:0000256" key="11">
    <source>
        <dbReference type="SAM" id="Phobius"/>
    </source>
</evidence>
<keyword evidence="2" id="KW-1003">Cell membrane</keyword>
<evidence type="ECO:0000256" key="5">
    <source>
        <dbReference type="ARBA" id="ARBA00022723"/>
    </source>
</evidence>
<dbReference type="RefSeq" id="WP_378995189.1">
    <property type="nucleotide sequence ID" value="NZ_JBHSMT010000008.1"/>
</dbReference>
<feature type="transmembrane region" description="Helical" evidence="11">
    <location>
        <begin position="17"/>
        <end position="42"/>
    </location>
</feature>
<protein>
    <submittedName>
        <fullName evidence="13">M48 family metallopeptidase</fullName>
    </submittedName>
</protein>